<dbReference type="Proteomes" id="UP000005239">
    <property type="component" value="Unassembled WGS sequence"/>
</dbReference>
<dbReference type="AlphaFoldDB" id="A0A2A6BNP7"/>
<accession>A0A2A6BNP7</accession>
<organism evidence="1 2">
    <name type="scientific">Pristionchus pacificus</name>
    <name type="common">Parasitic nematode worm</name>
    <dbReference type="NCBI Taxonomy" id="54126"/>
    <lineage>
        <taxon>Eukaryota</taxon>
        <taxon>Metazoa</taxon>
        <taxon>Ecdysozoa</taxon>
        <taxon>Nematoda</taxon>
        <taxon>Chromadorea</taxon>
        <taxon>Rhabditida</taxon>
        <taxon>Rhabditina</taxon>
        <taxon>Diplogasteromorpha</taxon>
        <taxon>Diplogasteroidea</taxon>
        <taxon>Neodiplogasteridae</taxon>
        <taxon>Pristionchus</taxon>
    </lineage>
</organism>
<keyword evidence="2" id="KW-1185">Reference proteome</keyword>
<sequence>MKTAMETSRGNGDPQTWRTLYDSACMRFESCRGVGEGKDLSHLPTGSRSIARLINYENE</sequence>
<proteinExistence type="predicted"/>
<evidence type="ECO:0000313" key="2">
    <source>
        <dbReference type="Proteomes" id="UP000005239"/>
    </source>
</evidence>
<name>A0A2A6BNP7_PRIPA</name>
<protein>
    <submittedName>
        <fullName evidence="1">Uncharacterized protein</fullName>
    </submittedName>
</protein>
<reference evidence="2" key="1">
    <citation type="journal article" date="2008" name="Nat. Genet.">
        <title>The Pristionchus pacificus genome provides a unique perspective on nematode lifestyle and parasitism.</title>
        <authorList>
            <person name="Dieterich C."/>
            <person name="Clifton S.W."/>
            <person name="Schuster L.N."/>
            <person name="Chinwalla A."/>
            <person name="Delehaunty K."/>
            <person name="Dinkelacker I."/>
            <person name="Fulton L."/>
            <person name="Fulton R."/>
            <person name="Godfrey J."/>
            <person name="Minx P."/>
            <person name="Mitreva M."/>
            <person name="Roeseler W."/>
            <person name="Tian H."/>
            <person name="Witte H."/>
            <person name="Yang S.P."/>
            <person name="Wilson R.K."/>
            <person name="Sommer R.J."/>
        </authorList>
    </citation>
    <scope>NUCLEOTIDE SEQUENCE [LARGE SCALE GENOMIC DNA]</scope>
    <source>
        <strain evidence="2">PS312</strain>
    </source>
</reference>
<evidence type="ECO:0000313" key="1">
    <source>
        <dbReference type="EnsemblMetazoa" id="PPA44038.1"/>
    </source>
</evidence>
<dbReference type="EnsemblMetazoa" id="PPA44038.1">
    <property type="protein sequence ID" value="PPA44038.1"/>
    <property type="gene ID" value="WBGene00282407"/>
</dbReference>
<gene>
    <name evidence="1" type="primary">WBGene00282407</name>
</gene>
<accession>A0A8R1Z5F0</accession>
<reference evidence="1" key="2">
    <citation type="submission" date="2022-06" db="UniProtKB">
        <authorList>
            <consortium name="EnsemblMetazoa"/>
        </authorList>
    </citation>
    <scope>IDENTIFICATION</scope>
    <source>
        <strain evidence="1">PS312</strain>
    </source>
</reference>